<keyword evidence="3" id="KW-1185">Reference proteome</keyword>
<organism evidence="2 3">
    <name type="scientific">Limnospira platensis NIES-46</name>
    <dbReference type="NCBI Taxonomy" id="1236695"/>
    <lineage>
        <taxon>Bacteria</taxon>
        <taxon>Bacillati</taxon>
        <taxon>Cyanobacteriota</taxon>
        <taxon>Cyanophyceae</taxon>
        <taxon>Oscillatoriophycideae</taxon>
        <taxon>Oscillatoriales</taxon>
        <taxon>Sirenicapillariaceae</taxon>
        <taxon>Limnospira</taxon>
    </lineage>
</organism>
<evidence type="ECO:0000313" key="3">
    <source>
        <dbReference type="Proteomes" id="UP000326169"/>
    </source>
</evidence>
<feature type="domain" description="MobA/VirD2-like nuclease" evidence="1">
    <location>
        <begin position="5"/>
        <end position="66"/>
    </location>
</feature>
<evidence type="ECO:0000259" key="1">
    <source>
        <dbReference type="Pfam" id="PF03432"/>
    </source>
</evidence>
<comment type="caution">
    <text evidence="2">The sequence shown here is derived from an EMBL/GenBank/DDBJ whole genome shotgun (WGS) entry which is preliminary data.</text>
</comment>
<dbReference type="InterPro" id="IPR005094">
    <property type="entry name" value="Endonuclease_MobA/VirD2"/>
</dbReference>
<dbReference type="Pfam" id="PF03432">
    <property type="entry name" value="Relaxase"/>
    <property type="match status" value="1"/>
</dbReference>
<evidence type="ECO:0000313" key="2">
    <source>
        <dbReference type="EMBL" id="GCE95899.1"/>
    </source>
</evidence>
<dbReference type="Proteomes" id="UP000326169">
    <property type="component" value="Unassembled WGS sequence"/>
</dbReference>
<proteinExistence type="predicted"/>
<name>A0A5M3TEC0_LIMPL</name>
<protein>
    <recommendedName>
        <fullName evidence="1">MobA/VirD2-like nuclease domain-containing protein</fullName>
    </recommendedName>
</protein>
<reference evidence="2 3" key="1">
    <citation type="journal article" date="2019" name="J Genomics">
        <title>The Draft Genome of a Hydrogen-producing Cyanobacterium, Arthrospira platensis NIES-46.</title>
        <authorList>
            <person name="Suzuki S."/>
            <person name="Yamaguchi H."/>
            <person name="Kawachi M."/>
        </authorList>
    </citation>
    <scope>NUCLEOTIDE SEQUENCE [LARGE SCALE GENOMIC DNA]</scope>
    <source>
        <strain evidence="2 3">NIES-46</strain>
    </source>
</reference>
<dbReference type="EMBL" id="BIMW01000152">
    <property type="protein sequence ID" value="GCE95899.1"/>
    <property type="molecule type" value="Genomic_DNA"/>
</dbReference>
<gene>
    <name evidence="2" type="ORF">NIES46_39650</name>
</gene>
<sequence>MQHHNLSRSQWSLLCNRVLDELGLGDHQALVGLHHDVKYPGSDKTRTHAHLLINLVNDAGKCFESSCLHIIKLCPYMETPYPVLHCDRSADKGLMIVGAVGLEPFIKAITPILPLL</sequence>
<accession>A0A5M3TEC0</accession>